<dbReference type="InterPro" id="IPR014782">
    <property type="entry name" value="Peptidase_M1_dom"/>
</dbReference>
<comment type="cofactor">
    <cofactor evidence="1">
        <name>Zn(2+)</name>
        <dbReference type="ChEBI" id="CHEBI:29105"/>
    </cofactor>
    <text evidence="1">Binds 1 zinc ion per subunit.</text>
</comment>
<keyword evidence="1" id="KW-0862">Zinc</keyword>
<keyword evidence="1" id="KW-0479">Metal-binding</keyword>
<name>A0A1M5YUY3_9FIRM</name>
<dbReference type="EMBL" id="FQXR01000016">
    <property type="protein sequence ID" value="SHI15892.1"/>
    <property type="molecule type" value="Genomic_DNA"/>
</dbReference>
<dbReference type="Proteomes" id="UP000184389">
    <property type="component" value="Unassembled WGS sequence"/>
</dbReference>
<dbReference type="AlphaFoldDB" id="A0A1M5YUY3"/>
<keyword evidence="4" id="KW-1185">Reference proteome</keyword>
<evidence type="ECO:0000259" key="2">
    <source>
        <dbReference type="Pfam" id="PF01433"/>
    </source>
</evidence>
<reference evidence="3 4" key="1">
    <citation type="submission" date="2016-11" db="EMBL/GenBank/DDBJ databases">
        <authorList>
            <person name="Jaros S."/>
            <person name="Januszkiewicz K."/>
            <person name="Wedrychowicz H."/>
        </authorList>
    </citation>
    <scope>NUCLEOTIDE SEQUENCE [LARGE SCALE GENOMIC DNA]</scope>
    <source>
        <strain evidence="3 4">DSM 13106</strain>
    </source>
</reference>
<feature type="binding site" evidence="1">
    <location>
        <position position="394"/>
    </location>
    <ligand>
        <name>Zn(2+)</name>
        <dbReference type="ChEBI" id="CHEBI:29105"/>
        <note>catalytic</note>
    </ligand>
</feature>
<feature type="binding site" evidence="1">
    <location>
        <position position="371"/>
    </location>
    <ligand>
        <name>Zn(2+)</name>
        <dbReference type="ChEBI" id="CHEBI:29105"/>
        <note>catalytic</note>
    </ligand>
</feature>
<evidence type="ECO:0000313" key="4">
    <source>
        <dbReference type="Proteomes" id="UP000184389"/>
    </source>
</evidence>
<dbReference type="Gene3D" id="1.10.390.10">
    <property type="entry name" value="Neutral Protease Domain 2"/>
    <property type="match status" value="1"/>
</dbReference>
<protein>
    <submittedName>
        <fullName evidence="3">Peptidase family M1</fullName>
    </submittedName>
</protein>
<dbReference type="Gene3D" id="2.60.40.1730">
    <property type="entry name" value="tricorn interacting facor f3 domain"/>
    <property type="match status" value="1"/>
</dbReference>
<evidence type="ECO:0000256" key="1">
    <source>
        <dbReference type="PIRSR" id="PIRSR634015-3"/>
    </source>
</evidence>
<dbReference type="InterPro" id="IPR034015">
    <property type="entry name" value="M1_LTA4H"/>
</dbReference>
<feature type="domain" description="Peptidase M1 membrane alanine aminopeptidase" evidence="2">
    <location>
        <begin position="314"/>
        <end position="511"/>
    </location>
</feature>
<dbReference type="CDD" id="cd09604">
    <property type="entry name" value="M1_APN_like"/>
    <property type="match status" value="1"/>
</dbReference>
<accession>A0A1M5YUY3</accession>
<feature type="binding site" evidence="1">
    <location>
        <position position="375"/>
    </location>
    <ligand>
        <name>Zn(2+)</name>
        <dbReference type="ChEBI" id="CHEBI:29105"/>
        <note>catalytic</note>
    </ligand>
</feature>
<dbReference type="OrthoDB" id="9814383at2"/>
<proteinExistence type="predicted"/>
<dbReference type="STRING" id="1123281.SAMN02745180_02472"/>
<evidence type="ECO:0000313" key="3">
    <source>
        <dbReference type="EMBL" id="SHI15892.1"/>
    </source>
</evidence>
<dbReference type="PANTHER" id="PTHR45726">
    <property type="entry name" value="LEUKOTRIENE A-4 HYDROLASE"/>
    <property type="match status" value="1"/>
</dbReference>
<dbReference type="InterPro" id="IPR027268">
    <property type="entry name" value="Peptidase_M4/M1_CTD_sf"/>
</dbReference>
<dbReference type="SUPFAM" id="SSF55486">
    <property type="entry name" value="Metalloproteases ('zincins'), catalytic domain"/>
    <property type="match status" value="1"/>
</dbReference>
<gene>
    <name evidence="3" type="ORF">SAMN02745180_02472</name>
</gene>
<organism evidence="3 4">
    <name type="scientific">Sporanaerobacter acetigenes DSM 13106</name>
    <dbReference type="NCBI Taxonomy" id="1123281"/>
    <lineage>
        <taxon>Bacteria</taxon>
        <taxon>Bacillati</taxon>
        <taxon>Bacillota</taxon>
        <taxon>Tissierellia</taxon>
        <taxon>Tissierellales</taxon>
        <taxon>Sporanaerobacteraceae</taxon>
        <taxon>Sporanaerobacter</taxon>
    </lineage>
</organism>
<dbReference type="Pfam" id="PF01433">
    <property type="entry name" value="Peptidase_M1"/>
    <property type="match status" value="1"/>
</dbReference>
<sequence>MSKIKRFLLIVMIILIIFSMIGCDTKEGGTTSTTGGIDTPKEKIGQTDFSSKADWESYLSEEKYNRNVLDIKTPNEYKIYIEFDPIQKKYIGKQSVKYINNEDVSLSEIYFHIYPNAFKEDSTTPYSSDSYIGGFNSGLINVTKVMVEGKKIKYSILGDDSTLLKIPMKSALVPGKSVEIYMEYEVILPNAEERFGYGDNTFQIGNGYPIAAVYDSRKWNIDSYYSMGDPFYSDISNYSVTIKAPKDYIIACSGKILSEEVQGESKVWNVEAKLMRDFAWAASQDFIIQEKVIDGVLVKNYLLPNSETINTEAAELAYKSVEVYNKIFGKYPYEVLSVVTADATGMEYPGMVFVWKSNKLNDKSLETTIIHEVAHQWWYGVVGNNQIYEAWLDESFAIYAEKLFYDEVYGEEQGEKYYDEIVDIYKNRIGDSGKKELILMPTYMIEDGNEYTGLLLKGAMFLHEIEKDLGKDKFYNILNTYYEKYKFSIATTRDFIDVCEELAERKYEEDINNWFFGVKKKD</sequence>
<dbReference type="RefSeq" id="WP_084604289.1">
    <property type="nucleotide sequence ID" value="NZ_FQXR01000016.1"/>
</dbReference>
<dbReference type="PROSITE" id="PS51257">
    <property type="entry name" value="PROKAR_LIPOPROTEIN"/>
    <property type="match status" value="1"/>
</dbReference>
<dbReference type="InterPro" id="IPR042097">
    <property type="entry name" value="Aminopeptidase_N-like_N_sf"/>
</dbReference>
<dbReference type="PANTHER" id="PTHR45726:SF3">
    <property type="entry name" value="LEUKOTRIENE A-4 HYDROLASE"/>
    <property type="match status" value="1"/>
</dbReference>
<dbReference type="GO" id="GO:0008270">
    <property type="term" value="F:zinc ion binding"/>
    <property type="evidence" value="ECO:0007669"/>
    <property type="project" value="InterPro"/>
</dbReference>
<dbReference type="GO" id="GO:0008237">
    <property type="term" value="F:metallopeptidase activity"/>
    <property type="evidence" value="ECO:0007669"/>
    <property type="project" value="InterPro"/>
</dbReference>